<dbReference type="InterPro" id="IPR036388">
    <property type="entry name" value="WH-like_DNA-bd_sf"/>
</dbReference>
<dbReference type="InterPro" id="IPR013324">
    <property type="entry name" value="RNA_pol_sigma_r3/r4-like"/>
</dbReference>
<comment type="caution">
    <text evidence="1">The sequence shown here is derived from an EMBL/GenBank/DDBJ whole genome shotgun (WGS) entry which is preliminary data.</text>
</comment>
<dbReference type="STRING" id="68170.GCA_000974445_01079"/>
<dbReference type="AlphaFoldDB" id="A0A0F0GP67"/>
<evidence type="ECO:0000313" key="2">
    <source>
        <dbReference type="Proteomes" id="UP000033393"/>
    </source>
</evidence>
<name>A0A0F0GP67_LENAE</name>
<sequence>MMNSAQQIEGAERRAQVLDLLRRGYSGAEVGRRFGISRQRVHQIKQEHLAELAEHAEQSTAEYRLDALERLEQIREDLRRIADAQHLLVSGGKVVRQGKPCIDFDAEDNPVAVIDENEGAPLTDVGPVITALDKLIKVEDRWSKLLGLDAPVKTEVSGGVTFEYRFAGAEDV</sequence>
<keyword evidence="2" id="KW-1185">Reference proteome</keyword>
<gene>
    <name evidence="1" type="ORF">UK23_29580</name>
</gene>
<dbReference type="Pfam" id="PF13384">
    <property type="entry name" value="HTH_23"/>
    <property type="match status" value="1"/>
</dbReference>
<dbReference type="Proteomes" id="UP000033393">
    <property type="component" value="Unassembled WGS sequence"/>
</dbReference>
<reference evidence="1 2" key="1">
    <citation type="submission" date="2015-02" db="EMBL/GenBank/DDBJ databases">
        <authorList>
            <person name="Ju K.-S."/>
            <person name="Doroghazi J.R."/>
            <person name="Metcalf W."/>
        </authorList>
    </citation>
    <scope>NUCLEOTIDE SEQUENCE [LARGE SCALE GENOMIC DNA]</scope>
    <source>
        <strain evidence="1 2">NRRL B-16140</strain>
    </source>
</reference>
<dbReference type="SUPFAM" id="SSF88659">
    <property type="entry name" value="Sigma3 and sigma4 domains of RNA polymerase sigma factors"/>
    <property type="match status" value="1"/>
</dbReference>
<proteinExistence type="predicted"/>
<organism evidence="1 2">
    <name type="scientific">Lentzea aerocolonigenes</name>
    <name type="common">Lechevalieria aerocolonigenes</name>
    <name type="synonym">Saccharothrix aerocolonigenes</name>
    <dbReference type="NCBI Taxonomy" id="68170"/>
    <lineage>
        <taxon>Bacteria</taxon>
        <taxon>Bacillati</taxon>
        <taxon>Actinomycetota</taxon>
        <taxon>Actinomycetes</taxon>
        <taxon>Pseudonocardiales</taxon>
        <taxon>Pseudonocardiaceae</taxon>
        <taxon>Lentzea</taxon>
    </lineage>
</organism>
<evidence type="ECO:0008006" key="3">
    <source>
        <dbReference type="Google" id="ProtNLM"/>
    </source>
</evidence>
<dbReference type="EMBL" id="JYJG01000248">
    <property type="protein sequence ID" value="KJK44376.1"/>
    <property type="molecule type" value="Genomic_DNA"/>
</dbReference>
<accession>A0A0F0GP67</accession>
<dbReference type="PATRIC" id="fig|68170.10.peg.7752"/>
<evidence type="ECO:0000313" key="1">
    <source>
        <dbReference type="EMBL" id="KJK44376.1"/>
    </source>
</evidence>
<dbReference type="Gene3D" id="1.10.10.10">
    <property type="entry name" value="Winged helix-like DNA-binding domain superfamily/Winged helix DNA-binding domain"/>
    <property type="match status" value="1"/>
</dbReference>
<protein>
    <recommendedName>
        <fullName evidence="3">RNA polymerase sigma-70 region 4 domain-containing protein</fullName>
    </recommendedName>
</protein>